<evidence type="ECO:0000259" key="1">
    <source>
        <dbReference type="Pfam" id="PF07883"/>
    </source>
</evidence>
<dbReference type="PATRIC" id="fig|1353533.3.peg.2940"/>
<dbReference type="AlphaFoldDB" id="V4H5Q7"/>
<reference evidence="2 3" key="1">
    <citation type="submission" date="2013-07" db="EMBL/GenBank/DDBJ databases">
        <title>Draft genome sequence of Pseudoalteromonas luteoviolacea 2ta16.</title>
        <authorList>
            <person name="Allen E.E."/>
            <person name="Azam F."/>
            <person name="Podell S."/>
        </authorList>
    </citation>
    <scope>NUCLEOTIDE SEQUENCE [LARGE SCALE GENOMIC DNA]</scope>
    <source>
        <strain evidence="2 3">2ta16</strain>
    </source>
</reference>
<evidence type="ECO:0000313" key="2">
    <source>
        <dbReference type="EMBL" id="ESP92796.1"/>
    </source>
</evidence>
<dbReference type="Gene3D" id="2.60.120.10">
    <property type="entry name" value="Jelly Rolls"/>
    <property type="match status" value="1"/>
</dbReference>
<dbReference type="PANTHER" id="PTHR11019">
    <property type="entry name" value="HTH-TYPE TRANSCRIPTIONAL REGULATOR NIMR"/>
    <property type="match status" value="1"/>
</dbReference>
<dbReference type="PANTHER" id="PTHR11019:SF199">
    <property type="entry name" value="HTH-TYPE TRANSCRIPTIONAL REGULATOR NIMR"/>
    <property type="match status" value="1"/>
</dbReference>
<dbReference type="SUPFAM" id="SSF51182">
    <property type="entry name" value="RmlC-like cupins"/>
    <property type="match status" value="1"/>
</dbReference>
<dbReference type="CDD" id="cd06124">
    <property type="entry name" value="cupin_NimR-like_N"/>
    <property type="match status" value="1"/>
</dbReference>
<organism evidence="2 3">
    <name type="scientific">Pseudoalteromonas luteoviolacea (strain 2ta16)</name>
    <dbReference type="NCBI Taxonomy" id="1353533"/>
    <lineage>
        <taxon>Bacteria</taxon>
        <taxon>Pseudomonadati</taxon>
        <taxon>Pseudomonadota</taxon>
        <taxon>Gammaproteobacteria</taxon>
        <taxon>Alteromonadales</taxon>
        <taxon>Pseudoalteromonadaceae</taxon>
        <taxon>Pseudoalteromonas</taxon>
    </lineage>
</organism>
<dbReference type="InterPro" id="IPR011051">
    <property type="entry name" value="RmlC_Cupin_sf"/>
</dbReference>
<dbReference type="EMBL" id="AUSV01000044">
    <property type="protein sequence ID" value="ESP92796.1"/>
    <property type="molecule type" value="Genomic_DNA"/>
</dbReference>
<sequence>MDANQLIAQHPDQAALSKHLIMPAGFVDKWHQHPWHQVIFPRSGLIQSQSDGNQVVLPHNALLFVPANTWHTSEAICDTQFLAVYINPSIEAGFPAHAQTCLVTPFLKALILEIIGQIENAKAQIIHHLLQVLGDQLATAQTYTIPLLTPKDRRLSAIFTTLIDAPETPYTLA</sequence>
<accession>V4H5Q7</accession>
<dbReference type="Proteomes" id="UP000017820">
    <property type="component" value="Unassembled WGS sequence"/>
</dbReference>
<dbReference type="InterPro" id="IPR013096">
    <property type="entry name" value="Cupin_2"/>
</dbReference>
<gene>
    <name evidence="2" type="ORF">PL2TA16_03994</name>
</gene>
<evidence type="ECO:0000313" key="3">
    <source>
        <dbReference type="Proteomes" id="UP000017820"/>
    </source>
</evidence>
<dbReference type="InterPro" id="IPR014710">
    <property type="entry name" value="RmlC-like_jellyroll"/>
</dbReference>
<dbReference type="Pfam" id="PF07883">
    <property type="entry name" value="Cupin_2"/>
    <property type="match status" value="1"/>
</dbReference>
<feature type="domain" description="Cupin type-2" evidence="1">
    <location>
        <begin position="21"/>
        <end position="76"/>
    </location>
</feature>
<comment type="caution">
    <text evidence="2">The sequence shown here is derived from an EMBL/GenBank/DDBJ whole genome shotgun (WGS) entry which is preliminary data.</text>
</comment>
<proteinExistence type="predicted"/>
<name>V4H5Q7_PSEL2</name>
<protein>
    <submittedName>
        <fullName evidence="2">Cupin domain protein</fullName>
    </submittedName>
</protein>